<evidence type="ECO:0000313" key="10">
    <source>
        <dbReference type="Proteomes" id="UP000245469"/>
    </source>
</evidence>
<organism evidence="9 10">
    <name type="scientific">Quadrisphaera granulorum</name>
    <dbReference type="NCBI Taxonomy" id="317664"/>
    <lineage>
        <taxon>Bacteria</taxon>
        <taxon>Bacillati</taxon>
        <taxon>Actinomycetota</taxon>
        <taxon>Actinomycetes</taxon>
        <taxon>Kineosporiales</taxon>
        <taxon>Kineosporiaceae</taxon>
        <taxon>Quadrisphaera</taxon>
    </lineage>
</organism>
<dbReference type="SMART" id="SM00283">
    <property type="entry name" value="MA"/>
    <property type="match status" value="1"/>
</dbReference>
<dbReference type="InterPro" id="IPR004090">
    <property type="entry name" value="Chemotax_Me-accpt_rcpt"/>
</dbReference>
<dbReference type="GO" id="GO:0004888">
    <property type="term" value="F:transmembrane signaling receptor activity"/>
    <property type="evidence" value="ECO:0007669"/>
    <property type="project" value="InterPro"/>
</dbReference>
<dbReference type="OrthoDB" id="8667074at2"/>
<dbReference type="PANTHER" id="PTHR32089:SF112">
    <property type="entry name" value="LYSOZYME-LIKE PROTEIN-RELATED"/>
    <property type="match status" value="1"/>
</dbReference>
<keyword evidence="2 6" id="KW-1133">Transmembrane helix</keyword>
<accession>A0A316AAZ9</accession>
<dbReference type="GO" id="GO:0016020">
    <property type="term" value="C:membrane"/>
    <property type="evidence" value="ECO:0007669"/>
    <property type="project" value="InterPro"/>
</dbReference>
<dbReference type="SMART" id="SM00304">
    <property type="entry name" value="HAMP"/>
    <property type="match status" value="1"/>
</dbReference>
<dbReference type="PANTHER" id="PTHR32089">
    <property type="entry name" value="METHYL-ACCEPTING CHEMOTAXIS PROTEIN MCPB"/>
    <property type="match status" value="1"/>
</dbReference>
<dbReference type="Pfam" id="PF00672">
    <property type="entry name" value="HAMP"/>
    <property type="match status" value="1"/>
</dbReference>
<dbReference type="InterPro" id="IPR004089">
    <property type="entry name" value="MCPsignal_dom"/>
</dbReference>
<keyword evidence="3 5" id="KW-0807">Transducer</keyword>
<dbReference type="SUPFAM" id="SSF58104">
    <property type="entry name" value="Methyl-accepting chemotaxis protein (MCP) signaling domain"/>
    <property type="match status" value="1"/>
</dbReference>
<evidence type="ECO:0000256" key="6">
    <source>
        <dbReference type="SAM" id="Phobius"/>
    </source>
</evidence>
<comment type="caution">
    <text evidence="9">The sequence shown here is derived from an EMBL/GenBank/DDBJ whole genome shotgun (WGS) entry which is preliminary data.</text>
</comment>
<feature type="domain" description="HAMP" evidence="8">
    <location>
        <begin position="214"/>
        <end position="266"/>
    </location>
</feature>
<feature type="domain" description="Methyl-accepting transducer" evidence="7">
    <location>
        <begin position="271"/>
        <end position="500"/>
    </location>
</feature>
<dbReference type="Proteomes" id="UP000245469">
    <property type="component" value="Unassembled WGS sequence"/>
</dbReference>
<dbReference type="RefSeq" id="WP_109773327.1">
    <property type="nucleotide sequence ID" value="NZ_QGDQ01000005.1"/>
</dbReference>
<name>A0A316AAZ9_9ACTN</name>
<dbReference type="InterPro" id="IPR003660">
    <property type="entry name" value="HAMP_dom"/>
</dbReference>
<comment type="similarity">
    <text evidence="4">Belongs to the methyl-accepting chemotaxis (MCP) protein family.</text>
</comment>
<keyword evidence="1 6" id="KW-0812">Transmembrane</keyword>
<dbReference type="AlphaFoldDB" id="A0A316AAZ9"/>
<keyword evidence="6" id="KW-0472">Membrane</keyword>
<dbReference type="GO" id="GO:0006935">
    <property type="term" value="P:chemotaxis"/>
    <property type="evidence" value="ECO:0007669"/>
    <property type="project" value="InterPro"/>
</dbReference>
<evidence type="ECO:0000259" key="8">
    <source>
        <dbReference type="PROSITE" id="PS50885"/>
    </source>
</evidence>
<dbReference type="PRINTS" id="PR00260">
    <property type="entry name" value="CHEMTRNSDUCR"/>
</dbReference>
<proteinExistence type="inferred from homology"/>
<dbReference type="Pfam" id="PF00015">
    <property type="entry name" value="MCPsignal"/>
    <property type="match status" value="1"/>
</dbReference>
<evidence type="ECO:0000256" key="1">
    <source>
        <dbReference type="ARBA" id="ARBA00022692"/>
    </source>
</evidence>
<protein>
    <submittedName>
        <fullName evidence="9">Methyl-accepting chemotaxis protein</fullName>
    </submittedName>
</protein>
<evidence type="ECO:0000313" key="9">
    <source>
        <dbReference type="EMBL" id="PWJ54801.1"/>
    </source>
</evidence>
<evidence type="ECO:0000259" key="7">
    <source>
        <dbReference type="PROSITE" id="PS50111"/>
    </source>
</evidence>
<evidence type="ECO:0000256" key="5">
    <source>
        <dbReference type="PROSITE-ProRule" id="PRU00284"/>
    </source>
</evidence>
<dbReference type="PROSITE" id="PS50111">
    <property type="entry name" value="CHEMOTAXIS_TRANSDUC_2"/>
    <property type="match status" value="1"/>
</dbReference>
<dbReference type="PROSITE" id="PS50885">
    <property type="entry name" value="HAMP"/>
    <property type="match status" value="1"/>
</dbReference>
<dbReference type="Gene3D" id="1.10.287.950">
    <property type="entry name" value="Methyl-accepting chemotaxis protein"/>
    <property type="match status" value="1"/>
</dbReference>
<keyword evidence="10" id="KW-1185">Reference proteome</keyword>
<dbReference type="EMBL" id="QGDQ01000005">
    <property type="protein sequence ID" value="PWJ54801.1"/>
    <property type="molecule type" value="Genomic_DNA"/>
</dbReference>
<dbReference type="GO" id="GO:0007165">
    <property type="term" value="P:signal transduction"/>
    <property type="evidence" value="ECO:0007669"/>
    <property type="project" value="UniProtKB-KW"/>
</dbReference>
<evidence type="ECO:0000256" key="3">
    <source>
        <dbReference type="ARBA" id="ARBA00023224"/>
    </source>
</evidence>
<sequence length="529" mass="53998">MPSALRFFTDRSLTVKMGTSLALLGVVSTGLTVLAVAKLHSLAEGEQHLYAEAVVPMSKLNDLQRSYQGDRARYASYDSLDAAARADLVTELAERKDKIDGQLKGFETYASSPAAYTKLSKDLGTYYVVATQQLVPAATNGQPGAASAVITGPLQAAVDAVMDDIQAEADHNRDVAGTIAGAGSADAMAAERTLWAALVAGILVAGAIALLVVRRMVRALASVRTATDALAAGDLTVVPRVHDRDELGDVSRSLASALESLRGVMASVVSSADQVAAASSELASSTSRITDAAGQTSTQSGQVARTAHEVSASVQTVAAGADEMGSAIREIARSTSEATRVASDAVSAAEAASGTVTQLAASSREIGDVVKVITSIAEQTNLLALNATIEAARAGELGKGFAVVAGEVKDLARETARATEDIARRVETIQTDSAGAATAISQITDVISQISTFQTTIASAVEEQSATTQEMSRSVGEAADGAQQIAATIGGVTSAADTTSTSVSAASSSIEGLAAMATALRAQVALFRY</sequence>
<evidence type="ECO:0000256" key="2">
    <source>
        <dbReference type="ARBA" id="ARBA00022989"/>
    </source>
</evidence>
<dbReference type="CDD" id="cd06225">
    <property type="entry name" value="HAMP"/>
    <property type="match status" value="1"/>
</dbReference>
<reference evidence="9 10" key="1">
    <citation type="submission" date="2018-03" db="EMBL/GenBank/DDBJ databases">
        <title>Genomic Encyclopedia of Archaeal and Bacterial Type Strains, Phase II (KMG-II): from individual species to whole genera.</title>
        <authorList>
            <person name="Goeker M."/>
        </authorList>
    </citation>
    <scope>NUCLEOTIDE SEQUENCE [LARGE SCALE GENOMIC DNA]</scope>
    <source>
        <strain evidence="9 10">DSM 44889</strain>
    </source>
</reference>
<evidence type="ECO:0000256" key="4">
    <source>
        <dbReference type="ARBA" id="ARBA00029447"/>
    </source>
</evidence>
<gene>
    <name evidence="9" type="ORF">BXY45_1055</name>
</gene>
<feature type="transmembrane region" description="Helical" evidence="6">
    <location>
        <begin position="194"/>
        <end position="213"/>
    </location>
</feature>